<dbReference type="Proteomes" id="UP000292459">
    <property type="component" value="Unassembled WGS sequence"/>
</dbReference>
<dbReference type="AlphaFoldDB" id="A0A4Q7E6U4"/>
<proteinExistence type="predicted"/>
<dbReference type="EMBL" id="QVFV01000003">
    <property type="protein sequence ID" value="RZM77943.1"/>
    <property type="molecule type" value="Genomic_DNA"/>
</dbReference>
<keyword evidence="2" id="KW-0378">Hydrolase</keyword>
<dbReference type="SUPFAM" id="SSF52266">
    <property type="entry name" value="SGNH hydrolase"/>
    <property type="match status" value="1"/>
</dbReference>
<reference evidence="2 3" key="1">
    <citation type="submission" date="2018-11" db="EMBL/GenBank/DDBJ databases">
        <title>Whole genome sequencing of an environmental sample.</title>
        <authorList>
            <person name="Sarangi A.N."/>
            <person name="Singh D."/>
            <person name="Tripathy S."/>
        </authorList>
    </citation>
    <scope>NUCLEOTIDE SEQUENCE [LARGE SCALE GENOMIC DNA]</scope>
    <source>
        <strain evidence="2 3">Lakshadweep</strain>
    </source>
</reference>
<gene>
    <name evidence="2" type="ORF">DYY88_15450</name>
</gene>
<dbReference type="Pfam" id="PF13472">
    <property type="entry name" value="Lipase_GDSL_2"/>
    <property type="match status" value="1"/>
</dbReference>
<dbReference type="InterPro" id="IPR013830">
    <property type="entry name" value="SGNH_hydro"/>
</dbReference>
<dbReference type="CDD" id="cd00229">
    <property type="entry name" value="SGNH_hydrolase"/>
    <property type="match status" value="1"/>
</dbReference>
<dbReference type="OrthoDB" id="481127at2"/>
<name>A0A4Q7E6U4_9CYAN</name>
<protein>
    <submittedName>
        <fullName evidence="2">SGNH/GDSL hydrolase family protein</fullName>
    </submittedName>
</protein>
<keyword evidence="3" id="KW-1185">Reference proteome</keyword>
<sequence length="331" mass="36544">MKLTLIIAGLLILILGAAELALRVFLGFGKPPLYVADTQTGYRLAPNQRTKRFGNVFEINQYSMRGDVIAPQPTPDTLRILLLGDSIANGGWWTDQSKILSQRLQQQLTATLSGPYTQVEVLNASANSWGPRNELAYALKFGTFDSQVVVLLLNTDDLFATAPTSVQVGRDRAYPQRYPPLALVEVAGRFLKSPAIPELEAVRQEGGDRVGVNLEAVRQLKQLTDQADGRLILAMTPLLREVQPPGSRDYEIVARQRVTQFAELEQIPYIDFLADFQATANPDALYRDHIHLSAQGYALVTQTLSGAVTQIMQTTTGATLRLPDTLLEDPW</sequence>
<dbReference type="Gene3D" id="3.40.50.1110">
    <property type="entry name" value="SGNH hydrolase"/>
    <property type="match status" value="1"/>
</dbReference>
<dbReference type="RefSeq" id="WP_044150186.1">
    <property type="nucleotide sequence ID" value="NZ_QVFV01000003.1"/>
</dbReference>
<comment type="caution">
    <text evidence="2">The sequence shown here is derived from an EMBL/GenBank/DDBJ whole genome shotgun (WGS) entry which is preliminary data.</text>
</comment>
<evidence type="ECO:0000313" key="3">
    <source>
        <dbReference type="Proteomes" id="UP000292459"/>
    </source>
</evidence>
<evidence type="ECO:0000259" key="1">
    <source>
        <dbReference type="Pfam" id="PF13472"/>
    </source>
</evidence>
<organism evidence="2 3">
    <name type="scientific">Leptolyngbya iicbica LK</name>
    <dbReference type="NCBI Taxonomy" id="2294035"/>
    <lineage>
        <taxon>Bacteria</taxon>
        <taxon>Bacillati</taxon>
        <taxon>Cyanobacteriota</taxon>
        <taxon>Cyanophyceae</taxon>
        <taxon>Leptolyngbyales</taxon>
        <taxon>Leptolyngbyaceae</taxon>
        <taxon>Leptolyngbya group</taxon>
        <taxon>Leptolyngbya</taxon>
        <taxon>Leptolyngbya iicbica</taxon>
    </lineage>
</organism>
<evidence type="ECO:0000313" key="2">
    <source>
        <dbReference type="EMBL" id="RZM77943.1"/>
    </source>
</evidence>
<feature type="domain" description="SGNH hydrolase-type esterase" evidence="1">
    <location>
        <begin position="82"/>
        <end position="299"/>
    </location>
</feature>
<accession>A0A4Q7E6U4</accession>
<dbReference type="GO" id="GO:0016787">
    <property type="term" value="F:hydrolase activity"/>
    <property type="evidence" value="ECO:0007669"/>
    <property type="project" value="UniProtKB-KW"/>
</dbReference>
<dbReference type="InterPro" id="IPR036514">
    <property type="entry name" value="SGNH_hydro_sf"/>
</dbReference>